<evidence type="ECO:0000256" key="3">
    <source>
        <dbReference type="ARBA" id="ARBA00025589"/>
    </source>
</evidence>
<geneLocation type="plasmid" evidence="5">
    <name>pFRL3</name>
</geneLocation>
<dbReference type="RefSeq" id="WP_024126509.1">
    <property type="nucleotide sequence ID" value="NC_023283.1"/>
</dbReference>
<dbReference type="PROSITE" id="PS50173">
    <property type="entry name" value="UMUC"/>
    <property type="match status" value="1"/>
</dbReference>
<name>V9Z4R9_9ACTN</name>
<dbReference type="SUPFAM" id="SSF56672">
    <property type="entry name" value="DNA/RNA polymerases"/>
    <property type="match status" value="1"/>
</dbReference>
<comment type="function">
    <text evidence="3">Poorly processive, error-prone DNA polymerase involved in untargeted mutagenesis. Copies undamaged DNA at stalled replication forks, which arise in vivo from mismatched or misaligned primer ends. These misaligned primers can be extended by PolIV. Exhibits no 3'-5' exonuclease (proofreading) activity. May be involved in translesional synthesis, in conjunction with the beta clamp from PolIII.</text>
</comment>
<evidence type="ECO:0000313" key="5">
    <source>
        <dbReference type="EMBL" id="AHE39128.1"/>
    </source>
</evidence>
<organism evidence="5">
    <name type="scientific">Streptomyces sp. FR1</name>
    <dbReference type="NCBI Taxonomy" id="349971"/>
    <lineage>
        <taxon>Bacteria</taxon>
        <taxon>Bacillati</taxon>
        <taxon>Actinomycetota</taxon>
        <taxon>Actinomycetes</taxon>
        <taxon>Kitasatosporales</taxon>
        <taxon>Streptomycetaceae</taxon>
        <taxon>Streptomyces</taxon>
    </lineage>
</organism>
<dbReference type="GO" id="GO:0003887">
    <property type="term" value="F:DNA-directed DNA polymerase activity"/>
    <property type="evidence" value="ECO:0007669"/>
    <property type="project" value="InterPro"/>
</dbReference>
<dbReference type="Gene3D" id="1.10.150.20">
    <property type="entry name" value="5' to 3' exonuclease, C-terminal subdomain"/>
    <property type="match status" value="1"/>
</dbReference>
<dbReference type="EMBL" id="KF602048">
    <property type="protein sequence ID" value="AHE39128.1"/>
    <property type="molecule type" value="Genomic_DNA"/>
</dbReference>
<dbReference type="InterPro" id="IPR050356">
    <property type="entry name" value="SulA_CellDiv_inhibitor"/>
</dbReference>
<proteinExistence type="inferred from homology"/>
<dbReference type="GO" id="GO:0003684">
    <property type="term" value="F:damaged DNA binding"/>
    <property type="evidence" value="ECO:0007669"/>
    <property type="project" value="InterPro"/>
</dbReference>
<evidence type="ECO:0000256" key="2">
    <source>
        <dbReference type="ARBA" id="ARBA00022763"/>
    </source>
</evidence>
<dbReference type="Pfam" id="PF21999">
    <property type="entry name" value="IMS_HHH_1"/>
    <property type="match status" value="1"/>
</dbReference>
<sequence>MTDIVHIRFELPAEAEDLVPLLQRLLEDFTPRVHFLTPDSARLDVTGARRFWGRDARGIAQVLQLRTAALYGVRSAAGTASSPMLAAMAATLAPVGQVLTVGHGPDEIRAFLRPRPVRELPGVGAATAATLARFGLYAVGDVAAVPLPTLQRLLGAHAGRTLYERARGHDVSAVDAAPPARSISANRRFGYDELDAVQHRRVLLALAVELGARLRAAGQIAEAVSVTVSYADQSATTRSRALAEASHHTVFLGRGAYAAYETLGLQRARVRGISLRADGLRAADRATRQLSLDAEDDKQLLIEAVADRARARFGDGVLYPAALASAPSGRRRSADGIG</sequence>
<accession>V9Z4R9</accession>
<dbReference type="GO" id="GO:0006281">
    <property type="term" value="P:DNA repair"/>
    <property type="evidence" value="ECO:0007669"/>
    <property type="project" value="InterPro"/>
</dbReference>
<dbReference type="InterPro" id="IPR043502">
    <property type="entry name" value="DNA/RNA_pol_sf"/>
</dbReference>
<dbReference type="Gene3D" id="3.30.1490.100">
    <property type="entry name" value="DNA polymerase, Y-family, little finger domain"/>
    <property type="match status" value="1"/>
</dbReference>
<comment type="similarity">
    <text evidence="1">Belongs to the DNA polymerase type-Y family.</text>
</comment>
<dbReference type="AlphaFoldDB" id="V9Z4R9"/>
<dbReference type="InterPro" id="IPR001126">
    <property type="entry name" value="UmuC"/>
</dbReference>
<protein>
    <submittedName>
        <fullName evidence="5">DNA polymerase IV</fullName>
    </submittedName>
</protein>
<dbReference type="PANTHER" id="PTHR35369:SF2">
    <property type="entry name" value="BLR3025 PROTEIN"/>
    <property type="match status" value="1"/>
</dbReference>
<feature type="domain" description="UmuC" evidence="4">
    <location>
        <begin position="25"/>
        <end position="124"/>
    </location>
</feature>
<dbReference type="InterPro" id="IPR036775">
    <property type="entry name" value="DNA_pol_Y-fam_lit_finger_sf"/>
</dbReference>
<evidence type="ECO:0000259" key="4">
    <source>
        <dbReference type="PROSITE" id="PS50173"/>
    </source>
</evidence>
<keyword evidence="2" id="KW-0227">DNA damage</keyword>
<keyword evidence="5" id="KW-0614">Plasmid</keyword>
<gene>
    <name evidence="5" type="ORF">pFRL3_351c</name>
</gene>
<reference evidence="5" key="1">
    <citation type="submission" date="2013-09" db="EMBL/GenBank/DDBJ databases">
        <title>Complete nucleotide sequence of Streptomyces linear plasmid pFRL3.</title>
        <authorList>
            <person name="Chen Z."/>
            <person name="Fang P."/>
            <person name="Qin Z."/>
        </authorList>
    </citation>
    <scope>NUCLEOTIDE SEQUENCE</scope>
    <source>
        <plasmid evidence="5">pFRL3</plasmid>
    </source>
</reference>
<dbReference type="Pfam" id="PF11799">
    <property type="entry name" value="IMS_C"/>
    <property type="match status" value="1"/>
</dbReference>
<evidence type="ECO:0000256" key="1">
    <source>
        <dbReference type="ARBA" id="ARBA00010945"/>
    </source>
</evidence>
<dbReference type="PANTHER" id="PTHR35369">
    <property type="entry name" value="BLR3025 PROTEIN-RELATED"/>
    <property type="match status" value="1"/>
</dbReference>
<dbReference type="Gene3D" id="3.30.70.270">
    <property type="match status" value="1"/>
</dbReference>
<dbReference type="InterPro" id="IPR017961">
    <property type="entry name" value="DNA_pol_Y-fam_little_finger"/>
</dbReference>
<dbReference type="SUPFAM" id="SSF100879">
    <property type="entry name" value="Lesion bypass DNA polymerase (Y-family), little finger domain"/>
    <property type="match status" value="1"/>
</dbReference>
<dbReference type="InterPro" id="IPR043128">
    <property type="entry name" value="Rev_trsase/Diguanyl_cyclase"/>
</dbReference>
<dbReference type="InterPro" id="IPR053848">
    <property type="entry name" value="IMS_HHH_1"/>
</dbReference>